<reference evidence="1 2" key="1">
    <citation type="journal article" date="2006" name="Science">
        <title>The genome of black cottonwood, Populus trichocarpa (Torr. &amp; Gray).</title>
        <authorList>
            <person name="Tuskan G.A."/>
            <person name="Difazio S."/>
            <person name="Jansson S."/>
            <person name="Bohlmann J."/>
            <person name="Grigoriev I."/>
            <person name="Hellsten U."/>
            <person name="Putnam N."/>
            <person name="Ralph S."/>
            <person name="Rombauts S."/>
            <person name="Salamov A."/>
            <person name="Schein J."/>
            <person name="Sterck L."/>
            <person name="Aerts A."/>
            <person name="Bhalerao R.R."/>
            <person name="Bhalerao R.P."/>
            <person name="Blaudez D."/>
            <person name="Boerjan W."/>
            <person name="Brun A."/>
            <person name="Brunner A."/>
            <person name="Busov V."/>
            <person name="Campbell M."/>
            <person name="Carlson J."/>
            <person name="Chalot M."/>
            <person name="Chapman J."/>
            <person name="Chen G.L."/>
            <person name="Cooper D."/>
            <person name="Coutinho P.M."/>
            <person name="Couturier J."/>
            <person name="Covert S."/>
            <person name="Cronk Q."/>
            <person name="Cunningham R."/>
            <person name="Davis J."/>
            <person name="Degroeve S."/>
            <person name="Dejardin A."/>
            <person name="Depamphilis C."/>
            <person name="Detter J."/>
            <person name="Dirks B."/>
            <person name="Dubchak I."/>
            <person name="Duplessis S."/>
            <person name="Ehlting J."/>
            <person name="Ellis B."/>
            <person name="Gendler K."/>
            <person name="Goodstein D."/>
            <person name="Gribskov M."/>
            <person name="Grimwood J."/>
            <person name="Groover A."/>
            <person name="Gunter L."/>
            <person name="Hamberger B."/>
            <person name="Heinze B."/>
            <person name="Helariutta Y."/>
            <person name="Henrissat B."/>
            <person name="Holligan D."/>
            <person name="Holt R."/>
            <person name="Huang W."/>
            <person name="Islam-Faridi N."/>
            <person name="Jones S."/>
            <person name="Jones-Rhoades M."/>
            <person name="Jorgensen R."/>
            <person name="Joshi C."/>
            <person name="Kangasjarvi J."/>
            <person name="Karlsson J."/>
            <person name="Kelleher C."/>
            <person name="Kirkpatrick R."/>
            <person name="Kirst M."/>
            <person name="Kohler A."/>
            <person name="Kalluri U."/>
            <person name="Larimer F."/>
            <person name="Leebens-Mack J."/>
            <person name="Leple J.C."/>
            <person name="Locascio P."/>
            <person name="Lou Y."/>
            <person name="Lucas S."/>
            <person name="Martin F."/>
            <person name="Montanini B."/>
            <person name="Napoli C."/>
            <person name="Nelson D.R."/>
            <person name="Nelson C."/>
            <person name="Nieminen K."/>
            <person name="Nilsson O."/>
            <person name="Pereda V."/>
            <person name="Peter G."/>
            <person name="Philippe R."/>
            <person name="Pilate G."/>
            <person name="Poliakov A."/>
            <person name="Razumovskaya J."/>
            <person name="Richardson P."/>
            <person name="Rinaldi C."/>
            <person name="Ritland K."/>
            <person name="Rouze P."/>
            <person name="Ryaboy D."/>
            <person name="Schmutz J."/>
            <person name="Schrader J."/>
            <person name="Segerman B."/>
            <person name="Shin H."/>
            <person name="Siddiqui A."/>
            <person name="Sterky F."/>
            <person name="Terry A."/>
            <person name="Tsai C.J."/>
            <person name="Uberbacher E."/>
            <person name="Unneberg P."/>
            <person name="Vahala J."/>
            <person name="Wall K."/>
            <person name="Wessler S."/>
            <person name="Yang G."/>
            <person name="Yin T."/>
            <person name="Douglas C."/>
            <person name="Marra M."/>
            <person name="Sandberg G."/>
            <person name="Van de Peer Y."/>
            <person name="Rokhsar D."/>
        </authorList>
    </citation>
    <scope>NUCLEOTIDE SEQUENCE [LARGE SCALE GENOMIC DNA]</scope>
    <source>
        <strain evidence="2">cv. Nisqually</strain>
    </source>
</reference>
<sequence length="121" mass="14299">MLILKTCKWGCACSFLFRSSKPLKTSFVKIFSLCITDITSRVRHHLHSQLVPNHHGNIWFPLQETDRQSLKDYQSLHYRSLHHTLQLPSFSSSLALRYSFHSHKKCGRRDILEAHQFMKEF</sequence>
<keyword evidence="2" id="KW-1185">Reference proteome</keyword>
<protein>
    <submittedName>
        <fullName evidence="1">Uncharacterized protein</fullName>
    </submittedName>
</protein>
<evidence type="ECO:0000313" key="1">
    <source>
        <dbReference type="EMBL" id="RQO89375.1"/>
    </source>
</evidence>
<proteinExistence type="predicted"/>
<accession>A0A3N7EZZ4</accession>
<dbReference type="AlphaFoldDB" id="A0A3N7EZZ4"/>
<gene>
    <name evidence="1" type="ORF">POPTR_004G151650</name>
</gene>
<evidence type="ECO:0000313" key="2">
    <source>
        <dbReference type="Proteomes" id="UP000006729"/>
    </source>
</evidence>
<dbReference type="EMBL" id="CM009293">
    <property type="protein sequence ID" value="RQO89375.1"/>
    <property type="molecule type" value="Genomic_DNA"/>
</dbReference>
<dbReference type="InParanoid" id="A0A3N7EZZ4"/>
<dbReference type="Proteomes" id="UP000006729">
    <property type="component" value="Chromosome 4"/>
</dbReference>
<name>A0A3N7EZZ4_POPTR</name>
<organism evidence="1 2">
    <name type="scientific">Populus trichocarpa</name>
    <name type="common">Western balsam poplar</name>
    <name type="synonym">Populus balsamifera subsp. trichocarpa</name>
    <dbReference type="NCBI Taxonomy" id="3694"/>
    <lineage>
        <taxon>Eukaryota</taxon>
        <taxon>Viridiplantae</taxon>
        <taxon>Streptophyta</taxon>
        <taxon>Embryophyta</taxon>
        <taxon>Tracheophyta</taxon>
        <taxon>Spermatophyta</taxon>
        <taxon>Magnoliopsida</taxon>
        <taxon>eudicotyledons</taxon>
        <taxon>Gunneridae</taxon>
        <taxon>Pentapetalae</taxon>
        <taxon>rosids</taxon>
        <taxon>fabids</taxon>
        <taxon>Malpighiales</taxon>
        <taxon>Salicaceae</taxon>
        <taxon>Saliceae</taxon>
        <taxon>Populus</taxon>
    </lineage>
</organism>
<dbReference type="Gramene" id="Potri.004G151650.1.v4.1">
    <property type="protein sequence ID" value="Potri.004G151650.1.v4.1"/>
    <property type="gene ID" value="Potri.004G151650.v4.1"/>
</dbReference>